<evidence type="ECO:0000313" key="2">
    <source>
        <dbReference type="Proteomes" id="UP000789860"/>
    </source>
</evidence>
<comment type="caution">
    <text evidence="1">The sequence shown here is derived from an EMBL/GenBank/DDBJ whole genome shotgun (WGS) entry which is preliminary data.</text>
</comment>
<proteinExistence type="predicted"/>
<evidence type="ECO:0000313" key="1">
    <source>
        <dbReference type="EMBL" id="CAG8562555.1"/>
    </source>
</evidence>
<reference evidence="1" key="1">
    <citation type="submission" date="2021-06" db="EMBL/GenBank/DDBJ databases">
        <authorList>
            <person name="Kallberg Y."/>
            <person name="Tangrot J."/>
            <person name="Rosling A."/>
        </authorList>
    </citation>
    <scope>NUCLEOTIDE SEQUENCE</scope>
    <source>
        <strain evidence="1">AU212A</strain>
    </source>
</reference>
<dbReference type="Proteomes" id="UP000789860">
    <property type="component" value="Unassembled WGS sequence"/>
</dbReference>
<organism evidence="1 2">
    <name type="scientific">Scutellospora calospora</name>
    <dbReference type="NCBI Taxonomy" id="85575"/>
    <lineage>
        <taxon>Eukaryota</taxon>
        <taxon>Fungi</taxon>
        <taxon>Fungi incertae sedis</taxon>
        <taxon>Mucoromycota</taxon>
        <taxon>Glomeromycotina</taxon>
        <taxon>Glomeromycetes</taxon>
        <taxon>Diversisporales</taxon>
        <taxon>Gigasporaceae</taxon>
        <taxon>Scutellospora</taxon>
    </lineage>
</organism>
<name>A0ACA9M286_9GLOM</name>
<keyword evidence="2" id="KW-1185">Reference proteome</keyword>
<protein>
    <submittedName>
        <fullName evidence="1">2945_t:CDS:1</fullName>
    </submittedName>
</protein>
<sequence>MKQFTSFAGLVVVYGSIRYSIIYIPFYQRNIESYSASSLTTVGSVALVTNISQYNDLEREIKNISQIYKTYIGFTYVDASINGNIYNKLTVVSPNGNVLNNYAKSNLVPFIESQIITAGPNVLQTSVTSDFGIIGGAICFDYDFPSLIGQASKNNVDFMIQPSNTW</sequence>
<dbReference type="EMBL" id="CAJVPM010009263">
    <property type="protein sequence ID" value="CAG8562555.1"/>
    <property type="molecule type" value="Genomic_DNA"/>
</dbReference>
<accession>A0ACA9M286</accession>
<gene>
    <name evidence="1" type="ORF">SCALOS_LOCUS5560</name>
</gene>
<feature type="non-terminal residue" evidence="1">
    <location>
        <position position="166"/>
    </location>
</feature>